<feature type="compositionally biased region" description="Polar residues" evidence="1">
    <location>
        <begin position="190"/>
        <end position="224"/>
    </location>
</feature>
<organism evidence="3 4">
    <name type="scientific">Ranatra chinensis</name>
    <dbReference type="NCBI Taxonomy" id="642074"/>
    <lineage>
        <taxon>Eukaryota</taxon>
        <taxon>Metazoa</taxon>
        <taxon>Ecdysozoa</taxon>
        <taxon>Arthropoda</taxon>
        <taxon>Hexapoda</taxon>
        <taxon>Insecta</taxon>
        <taxon>Pterygota</taxon>
        <taxon>Neoptera</taxon>
        <taxon>Paraneoptera</taxon>
        <taxon>Hemiptera</taxon>
        <taxon>Heteroptera</taxon>
        <taxon>Panheteroptera</taxon>
        <taxon>Nepomorpha</taxon>
        <taxon>Nepidae</taxon>
        <taxon>Ranatrinae</taxon>
        <taxon>Ranatra</taxon>
    </lineage>
</organism>
<comment type="caution">
    <text evidence="3">The sequence shown here is derived from an EMBL/GenBank/DDBJ whole genome shotgun (WGS) entry which is preliminary data.</text>
</comment>
<evidence type="ECO:0000313" key="4">
    <source>
        <dbReference type="Proteomes" id="UP001558652"/>
    </source>
</evidence>
<sequence>MHTGGGEPAPQRSVSANRTPAQPKLLHCRQLIEVFNLTPMEDPLEGDGGGVNSHKKKSEPLKPRMTPLYFLLVFIFALSIATISFMAGKWSADTKSPSTSVDKDMMKTTTPASTTTLRGATGTLEVFETQSTTKIAPPKTEEVAEEGFWLVAEIVSTTAEPSSHPQTDGSNASTVTEEVPNAASELRTETAPTVSMNNTETATSSSVEDISTASSANPSTRNDATTTTDPTTTQFSSEEIYLKDNLIRTDDHTATTSISTRYQLTTTTMDPTTTLTSWASTDLTTSGYPTTDSHSTTEDFTSKTTDPTTTLTSWVEANNAVTTEGSTTTFASRTEDGPKGTTEPSTLMTTTTDPSTLMTTTTDPSALVTTTLTSLARDLITYSEPTSKTTGEEDTSTKTWEITSYPGDVHDPLWRTITREHHDASWRWPWGHRGSYHTGEQDSLRELLEARHEINNVLGLMRKFLVNTGGVFDDE</sequence>
<keyword evidence="2" id="KW-0812">Transmembrane</keyword>
<feature type="region of interest" description="Disordered" evidence="1">
    <location>
        <begin position="283"/>
        <end position="308"/>
    </location>
</feature>
<keyword evidence="4" id="KW-1185">Reference proteome</keyword>
<dbReference type="AlphaFoldDB" id="A0ABD0YHC3"/>
<feature type="region of interest" description="Disordered" evidence="1">
    <location>
        <begin position="324"/>
        <end position="361"/>
    </location>
</feature>
<feature type="compositionally biased region" description="Polar residues" evidence="1">
    <location>
        <begin position="283"/>
        <end position="294"/>
    </location>
</feature>
<protein>
    <submittedName>
        <fullName evidence="3">Uncharacterized protein</fullName>
    </submittedName>
</protein>
<gene>
    <name evidence="3" type="ORF">AAG570_011923</name>
</gene>
<feature type="region of interest" description="Disordered" evidence="1">
    <location>
        <begin position="1"/>
        <end position="22"/>
    </location>
</feature>
<feature type="compositionally biased region" description="Polar residues" evidence="1">
    <location>
        <begin position="158"/>
        <end position="176"/>
    </location>
</feature>
<dbReference type="Proteomes" id="UP001558652">
    <property type="component" value="Unassembled WGS sequence"/>
</dbReference>
<keyword evidence="2" id="KW-1133">Transmembrane helix</keyword>
<proteinExistence type="predicted"/>
<keyword evidence="2" id="KW-0472">Membrane</keyword>
<name>A0ABD0YHC3_9HEMI</name>
<feature type="region of interest" description="Disordered" evidence="1">
    <location>
        <begin position="158"/>
        <end position="235"/>
    </location>
</feature>
<accession>A0ABD0YHC3</accession>
<dbReference type="EMBL" id="JBFDAA010000007">
    <property type="protein sequence ID" value="KAL1130681.1"/>
    <property type="molecule type" value="Genomic_DNA"/>
</dbReference>
<evidence type="ECO:0000256" key="1">
    <source>
        <dbReference type="SAM" id="MobiDB-lite"/>
    </source>
</evidence>
<feature type="transmembrane region" description="Helical" evidence="2">
    <location>
        <begin position="68"/>
        <end position="88"/>
    </location>
</feature>
<evidence type="ECO:0000313" key="3">
    <source>
        <dbReference type="EMBL" id="KAL1130681.1"/>
    </source>
</evidence>
<evidence type="ECO:0000256" key="2">
    <source>
        <dbReference type="SAM" id="Phobius"/>
    </source>
</evidence>
<reference evidence="3 4" key="1">
    <citation type="submission" date="2024-07" db="EMBL/GenBank/DDBJ databases">
        <title>Chromosome-level genome assembly of the water stick insect Ranatra chinensis (Heteroptera: Nepidae).</title>
        <authorList>
            <person name="Liu X."/>
        </authorList>
    </citation>
    <scope>NUCLEOTIDE SEQUENCE [LARGE SCALE GENOMIC DNA]</scope>
    <source>
        <strain evidence="3">Cailab_2021Rc</strain>
        <tissue evidence="3">Muscle</tissue>
    </source>
</reference>
<feature type="compositionally biased region" description="Low complexity" evidence="1">
    <location>
        <begin position="341"/>
        <end position="361"/>
    </location>
</feature>